<sequence length="126" mass="13809">METDLRPQDTANPYQTPSQGAAATPHDRARKLVDRVRHVAMAEGVSWLLLLAALPLKYQFGIPAGVKIMGPIHGALFVLLLIVLFQAWGDKALSFGKSVLVFFASLIPFGPFLIDRQLVERDPGES</sequence>
<evidence type="ECO:0000256" key="2">
    <source>
        <dbReference type="ARBA" id="ARBA00022475"/>
    </source>
</evidence>
<keyword evidence="3 7" id="KW-0812">Transmembrane</keyword>
<reference evidence="9 10" key="1">
    <citation type="submission" date="2020-04" db="EMBL/GenBank/DDBJ databases">
        <title>Luteolibacter sp. G-1-1-1 isolated from soil.</title>
        <authorList>
            <person name="Dahal R.H."/>
        </authorList>
    </citation>
    <scope>NUCLEOTIDE SEQUENCE [LARGE SCALE GENOMIC DNA]</scope>
    <source>
        <strain evidence="9 10">G-1-1-1</strain>
    </source>
</reference>
<dbReference type="PANTHER" id="PTHR40077">
    <property type="entry name" value="MEMBRANE PROTEIN-RELATED"/>
    <property type="match status" value="1"/>
</dbReference>
<dbReference type="AlphaFoldDB" id="A0A858RQN0"/>
<organism evidence="9 10">
    <name type="scientific">Luteolibacter luteus</name>
    <dbReference type="NCBI Taxonomy" id="2728835"/>
    <lineage>
        <taxon>Bacteria</taxon>
        <taxon>Pseudomonadati</taxon>
        <taxon>Verrucomicrobiota</taxon>
        <taxon>Verrucomicrobiia</taxon>
        <taxon>Verrucomicrobiales</taxon>
        <taxon>Verrucomicrobiaceae</taxon>
        <taxon>Luteolibacter</taxon>
    </lineage>
</organism>
<evidence type="ECO:0000256" key="6">
    <source>
        <dbReference type="SAM" id="MobiDB-lite"/>
    </source>
</evidence>
<dbReference type="EMBL" id="CP051774">
    <property type="protein sequence ID" value="QJE99212.1"/>
    <property type="molecule type" value="Genomic_DNA"/>
</dbReference>
<keyword evidence="10" id="KW-1185">Reference proteome</keyword>
<name>A0A858RQN0_9BACT</name>
<keyword evidence="2" id="KW-1003">Cell membrane</keyword>
<gene>
    <name evidence="9" type="ORF">HHL09_07475</name>
</gene>
<feature type="domain" description="DUF3817" evidence="8">
    <location>
        <begin position="34"/>
        <end position="118"/>
    </location>
</feature>
<feature type="transmembrane region" description="Helical" evidence="7">
    <location>
        <begin position="38"/>
        <end position="56"/>
    </location>
</feature>
<feature type="compositionally biased region" description="Polar residues" evidence="6">
    <location>
        <begin position="9"/>
        <end position="21"/>
    </location>
</feature>
<dbReference type="NCBIfam" id="TIGR03954">
    <property type="entry name" value="integ_memb_HG"/>
    <property type="match status" value="1"/>
</dbReference>
<dbReference type="Proteomes" id="UP000501812">
    <property type="component" value="Chromosome"/>
</dbReference>
<dbReference type="PANTHER" id="PTHR40077:SF1">
    <property type="entry name" value="MEMBRANE PROTEIN"/>
    <property type="match status" value="1"/>
</dbReference>
<evidence type="ECO:0000256" key="1">
    <source>
        <dbReference type="ARBA" id="ARBA00004651"/>
    </source>
</evidence>
<feature type="transmembrane region" description="Helical" evidence="7">
    <location>
        <begin position="68"/>
        <end position="89"/>
    </location>
</feature>
<evidence type="ECO:0000313" key="10">
    <source>
        <dbReference type="Proteomes" id="UP000501812"/>
    </source>
</evidence>
<comment type="subcellular location">
    <subcellularLocation>
        <location evidence="1">Cell membrane</location>
        <topology evidence="1">Multi-pass membrane protein</topology>
    </subcellularLocation>
</comment>
<dbReference type="GO" id="GO:0005886">
    <property type="term" value="C:plasma membrane"/>
    <property type="evidence" value="ECO:0007669"/>
    <property type="project" value="UniProtKB-SubCell"/>
</dbReference>
<feature type="transmembrane region" description="Helical" evidence="7">
    <location>
        <begin position="95"/>
        <end position="114"/>
    </location>
</feature>
<dbReference type="KEGG" id="luo:HHL09_07475"/>
<evidence type="ECO:0000256" key="4">
    <source>
        <dbReference type="ARBA" id="ARBA00022989"/>
    </source>
</evidence>
<feature type="region of interest" description="Disordered" evidence="6">
    <location>
        <begin position="1"/>
        <end position="27"/>
    </location>
</feature>
<keyword evidence="4 7" id="KW-1133">Transmembrane helix</keyword>
<evidence type="ECO:0000256" key="3">
    <source>
        <dbReference type="ARBA" id="ARBA00022692"/>
    </source>
</evidence>
<accession>A0A858RQN0</accession>
<proteinExistence type="predicted"/>
<evidence type="ECO:0000259" key="8">
    <source>
        <dbReference type="Pfam" id="PF12823"/>
    </source>
</evidence>
<dbReference type="InterPro" id="IPR023845">
    <property type="entry name" value="DUF3817_TM"/>
</dbReference>
<evidence type="ECO:0000256" key="5">
    <source>
        <dbReference type="ARBA" id="ARBA00023136"/>
    </source>
</evidence>
<keyword evidence="5 7" id="KW-0472">Membrane</keyword>
<protein>
    <submittedName>
        <fullName evidence="9">DUF3817 domain-containing protein</fullName>
    </submittedName>
</protein>
<evidence type="ECO:0000256" key="7">
    <source>
        <dbReference type="SAM" id="Phobius"/>
    </source>
</evidence>
<evidence type="ECO:0000313" key="9">
    <source>
        <dbReference type="EMBL" id="QJE99212.1"/>
    </source>
</evidence>
<dbReference type="Pfam" id="PF12823">
    <property type="entry name" value="DUF3817"/>
    <property type="match status" value="1"/>
</dbReference>